<dbReference type="EMBL" id="LC515367">
    <property type="protein sequence ID" value="BBQ05373.1"/>
    <property type="molecule type" value="Genomic_DNA"/>
</dbReference>
<evidence type="ECO:0000313" key="1">
    <source>
        <dbReference type="EMBL" id="BBQ05373.1"/>
    </source>
</evidence>
<name>A0A679EJS8_9CRYP</name>
<geneLocation type="mitochondrion" evidence="1"/>
<reference evidence="1" key="1">
    <citation type="submission" date="2019-12" db="EMBL/GenBank/DDBJ databases">
        <title>Mitochondrial genomes of Hemiarma marina and Leucocryptos marina revised the evolution of cytochrome c maturation in Cryptista.</title>
        <authorList>
            <person name="Nishimura Y."/>
            <person name="Kume K."/>
            <person name="Sonehara K."/>
            <person name="Tanifuji G."/>
            <person name="Shiratori T."/>
            <person name="Ishida K."/>
            <person name="Hashimoto T."/>
            <person name="Inagaki Y."/>
            <person name="Ohkuma M."/>
        </authorList>
    </citation>
    <scope>NUCLEOTIDE SEQUENCE</scope>
    <source>
        <strain evidence="1">SRT149</strain>
    </source>
</reference>
<sequence length="699" mass="81924">MIQNKGTKISICFFRDWNKENLKRVGRNHRNWKELVCQRTYLRAVRPKHTSKDAPHVWVDITLPGNVHFRKHVPVYSIHVVSQFKGNEDIETLEFKRSLLLLINPDLVEKEPTPFLGPVLSPGQSSMPTAAEYLPNWGYGIYHRLFQEQPEVWQKGTVEIKKVWEALSSTYLPKTSSVSEKTDSFETFWQSCSFPAKIAWLDTARWLDILPYDRALGDVFLRKTGAKRAGFLKTTTPAFEEFSSSKPSPMRDAQFFSLALLKSEVAKPSVLEEVSWKEKGNGFSNRKKKPGFLPNGDLALKRMSARGDEVACTTRAYKNFSYNFYRRNQNPNKLSFPTDVGMWLRPQKMLEIALDQKFQYDHKSRLKNSYETSYEAYLRLPIFTRNYMQQWKKTIARSFLAEKKPRTKISEKTYQARVQHKDVLHRSQQVIPSIFWSQPWAMPETFGYAPTWWQTETAQKRRIALQGKNRCLLLPEKSKERKTSFRQKEKNLSFTYCISSQQPFSFGETHYGFLPYQQIQLQNEPTLTVSDLHAKSNQSIPYAFQNVGTPIKDPIWPFFRTIEPIFLASKKYEHNLAKFPYMVASLFFSLKKHPSGCFSLKEVKGKNGYKKETQYQSSWSWPWNHGFCLWSDVPTTTKVYRWVSPNSKQKYENPTPYVFGKGTYFQTPFPNKKELPRWQMPQNAYTGMRRLTGWNPYWL</sequence>
<dbReference type="AlphaFoldDB" id="A0A679EJS8"/>
<keyword evidence="1" id="KW-0496">Mitochondrion</keyword>
<accession>A0A679EJS8</accession>
<organism evidence="1">
    <name type="scientific">Hemiarma marina</name>
    <dbReference type="NCBI Taxonomy" id="1848298"/>
    <lineage>
        <taxon>Eukaryota</taxon>
        <taxon>Cryptophyceae</taxon>
        <taxon>Cyathomonadacea</taxon>
        <taxon>Goniomonadaceae</taxon>
    </lineage>
</organism>
<proteinExistence type="predicted"/>
<protein>
    <submittedName>
        <fullName evidence="1">Uncharacterized protein</fullName>
    </submittedName>
</protein>